<dbReference type="EMBL" id="GL376578">
    <property type="status" value="NOT_ANNOTATED_CDS"/>
    <property type="molecule type" value="Genomic_DNA"/>
</dbReference>
<keyword evidence="2" id="KW-0677">Repeat</keyword>
<dbReference type="InParanoid" id="K3X9P1"/>
<sequence>MSKEEDSGEDRSLDEADSPELHDDNVPLAVEKAPAEDTLAQRFAKCNTQTAGTDLDLSNLALSDIPLEVLTKFPSLRKLNLRNNALTELPDELLRRVPHLIVLNVSENALTELPESIGLLRHLQKLNLENNRIAKLPTSFSKLAALEECNLKSNALEMLEDDLGNYLLKLKTLFLGNNAQLAVIPRSFGSLPALKTIDLSGNGALTFIPDKIRRLHERNLILHSRAKRRELISRALRVRSIVVQNLSITSMDGK</sequence>
<dbReference type="InterPro" id="IPR003591">
    <property type="entry name" value="Leu-rich_rpt_typical-subtyp"/>
</dbReference>
<dbReference type="SMART" id="SM00369">
    <property type="entry name" value="LRR_TYP"/>
    <property type="match status" value="6"/>
</dbReference>
<dbReference type="EnsemblProtists" id="PYU1_T013940">
    <property type="protein sequence ID" value="PYU1_T013940"/>
    <property type="gene ID" value="PYU1_G013911"/>
</dbReference>
<evidence type="ECO:0000313" key="4">
    <source>
        <dbReference type="EnsemblProtists" id="PYU1_T013940"/>
    </source>
</evidence>
<dbReference type="PROSITE" id="PS51450">
    <property type="entry name" value="LRR"/>
    <property type="match status" value="3"/>
</dbReference>
<accession>K3X9P1</accession>
<feature type="compositionally biased region" description="Basic and acidic residues" evidence="3">
    <location>
        <begin position="1"/>
        <end position="25"/>
    </location>
</feature>
<evidence type="ECO:0000256" key="1">
    <source>
        <dbReference type="ARBA" id="ARBA00022614"/>
    </source>
</evidence>
<dbReference type="OMA" id="YVQHNAI"/>
<reference evidence="5" key="2">
    <citation type="submission" date="2010-04" db="EMBL/GenBank/DDBJ databases">
        <authorList>
            <person name="Buell R."/>
            <person name="Hamilton J."/>
            <person name="Hostetler J."/>
        </authorList>
    </citation>
    <scope>NUCLEOTIDE SEQUENCE [LARGE SCALE GENOMIC DNA]</scope>
    <source>
        <strain evidence="5">DAOM:BR144</strain>
    </source>
</reference>
<dbReference type="Gene3D" id="3.80.10.10">
    <property type="entry name" value="Ribonuclease Inhibitor"/>
    <property type="match status" value="1"/>
</dbReference>
<reference evidence="5" key="1">
    <citation type="journal article" date="2010" name="Genome Biol.">
        <title>Genome sequence of the necrotrophic plant pathogen Pythium ultimum reveals original pathogenicity mechanisms and effector repertoire.</title>
        <authorList>
            <person name="Levesque C.A."/>
            <person name="Brouwer H."/>
            <person name="Cano L."/>
            <person name="Hamilton J.P."/>
            <person name="Holt C."/>
            <person name="Huitema E."/>
            <person name="Raffaele S."/>
            <person name="Robideau G.P."/>
            <person name="Thines M."/>
            <person name="Win J."/>
            <person name="Zerillo M.M."/>
            <person name="Beakes G.W."/>
            <person name="Boore J.L."/>
            <person name="Busam D."/>
            <person name="Dumas B."/>
            <person name="Ferriera S."/>
            <person name="Fuerstenberg S.I."/>
            <person name="Gachon C.M."/>
            <person name="Gaulin E."/>
            <person name="Govers F."/>
            <person name="Grenville-Briggs L."/>
            <person name="Horner N."/>
            <person name="Hostetler J."/>
            <person name="Jiang R.H."/>
            <person name="Johnson J."/>
            <person name="Krajaejun T."/>
            <person name="Lin H."/>
            <person name="Meijer H.J."/>
            <person name="Moore B."/>
            <person name="Morris P."/>
            <person name="Phuntmart V."/>
            <person name="Puiu D."/>
            <person name="Shetty J."/>
            <person name="Stajich J.E."/>
            <person name="Tripathy S."/>
            <person name="Wawra S."/>
            <person name="van West P."/>
            <person name="Whitty B.R."/>
            <person name="Coutinho P.M."/>
            <person name="Henrissat B."/>
            <person name="Martin F."/>
            <person name="Thomas P.D."/>
            <person name="Tyler B.M."/>
            <person name="De Vries R.P."/>
            <person name="Kamoun S."/>
            <person name="Yandell M."/>
            <person name="Tisserat N."/>
            <person name="Buell C.R."/>
        </authorList>
    </citation>
    <scope>NUCLEOTIDE SEQUENCE</scope>
    <source>
        <strain evidence="5">DAOM:BR144</strain>
    </source>
</reference>
<dbReference type="SMART" id="SM00364">
    <property type="entry name" value="LRR_BAC"/>
    <property type="match status" value="3"/>
</dbReference>
<dbReference type="VEuPathDB" id="FungiDB:PYU1_G013911"/>
<protein>
    <submittedName>
        <fullName evidence="4">Uncharacterized protein</fullName>
    </submittedName>
</protein>
<dbReference type="InterPro" id="IPR032675">
    <property type="entry name" value="LRR_dom_sf"/>
</dbReference>
<dbReference type="InterPro" id="IPR050216">
    <property type="entry name" value="LRR_domain-containing"/>
</dbReference>
<feature type="region of interest" description="Disordered" evidence="3">
    <location>
        <begin position="1"/>
        <end position="27"/>
    </location>
</feature>
<dbReference type="PANTHER" id="PTHR48051">
    <property type="match status" value="1"/>
</dbReference>
<dbReference type="HOGENOM" id="CLU_1121943_0_0_1"/>
<dbReference type="SUPFAM" id="SSF52058">
    <property type="entry name" value="L domain-like"/>
    <property type="match status" value="1"/>
</dbReference>
<dbReference type="Pfam" id="PF13855">
    <property type="entry name" value="LRR_8"/>
    <property type="match status" value="2"/>
</dbReference>
<dbReference type="GO" id="GO:0005737">
    <property type="term" value="C:cytoplasm"/>
    <property type="evidence" value="ECO:0007669"/>
    <property type="project" value="TreeGrafter"/>
</dbReference>
<name>K3X9P1_GLOUD</name>
<dbReference type="Proteomes" id="UP000019132">
    <property type="component" value="Unassembled WGS sequence"/>
</dbReference>
<reference evidence="4" key="3">
    <citation type="submission" date="2015-02" db="UniProtKB">
        <authorList>
            <consortium name="EnsemblProtists"/>
        </authorList>
    </citation>
    <scope>IDENTIFICATION</scope>
    <source>
        <strain evidence="4">DAOM BR144</strain>
    </source>
</reference>
<evidence type="ECO:0000256" key="2">
    <source>
        <dbReference type="ARBA" id="ARBA00022737"/>
    </source>
</evidence>
<proteinExistence type="predicted"/>
<dbReference type="AlphaFoldDB" id="K3X9P1"/>
<keyword evidence="5" id="KW-1185">Reference proteome</keyword>
<keyword evidence="1" id="KW-0433">Leucine-rich repeat</keyword>
<dbReference type="InterPro" id="IPR001611">
    <property type="entry name" value="Leu-rich_rpt"/>
</dbReference>
<evidence type="ECO:0000313" key="5">
    <source>
        <dbReference type="Proteomes" id="UP000019132"/>
    </source>
</evidence>
<dbReference type="eggNOG" id="KOG0619">
    <property type="taxonomic scope" value="Eukaryota"/>
</dbReference>
<organism evidence="4 5">
    <name type="scientific">Globisporangium ultimum (strain ATCC 200006 / CBS 805.95 / DAOM BR144)</name>
    <name type="common">Pythium ultimum</name>
    <dbReference type="NCBI Taxonomy" id="431595"/>
    <lineage>
        <taxon>Eukaryota</taxon>
        <taxon>Sar</taxon>
        <taxon>Stramenopiles</taxon>
        <taxon>Oomycota</taxon>
        <taxon>Peronosporomycetes</taxon>
        <taxon>Pythiales</taxon>
        <taxon>Pythiaceae</taxon>
        <taxon>Globisporangium</taxon>
    </lineage>
</organism>
<dbReference type="PANTHER" id="PTHR48051:SF1">
    <property type="entry name" value="RAS SUPPRESSOR PROTEIN 1"/>
    <property type="match status" value="1"/>
</dbReference>
<dbReference type="STRING" id="431595.K3X9P1"/>
<evidence type="ECO:0000256" key="3">
    <source>
        <dbReference type="SAM" id="MobiDB-lite"/>
    </source>
</evidence>